<dbReference type="InterPro" id="IPR011051">
    <property type="entry name" value="RmlC_Cupin_sf"/>
</dbReference>
<dbReference type="SUPFAM" id="SSF51182">
    <property type="entry name" value="RmlC-like cupins"/>
    <property type="match status" value="1"/>
</dbReference>
<evidence type="ECO:0000256" key="6">
    <source>
        <dbReference type="ARBA" id="ARBA00075033"/>
    </source>
</evidence>
<evidence type="ECO:0000313" key="9">
    <source>
        <dbReference type="EMBL" id="KAJ3836361.1"/>
    </source>
</evidence>
<dbReference type="EMBL" id="MU806326">
    <property type="protein sequence ID" value="KAJ3836361.1"/>
    <property type="molecule type" value="Genomic_DNA"/>
</dbReference>
<dbReference type="GO" id="GO:0019237">
    <property type="term" value="F:centromeric DNA binding"/>
    <property type="evidence" value="ECO:0007669"/>
    <property type="project" value="InterPro"/>
</dbReference>
<dbReference type="GO" id="GO:0051382">
    <property type="term" value="P:kinetochore assembly"/>
    <property type="evidence" value="ECO:0007669"/>
    <property type="project" value="InterPro"/>
</dbReference>
<dbReference type="InterPro" id="IPR014710">
    <property type="entry name" value="RmlC-like_jellyroll"/>
</dbReference>
<dbReference type="AlphaFoldDB" id="A0AA38P5B8"/>
<dbReference type="GO" id="GO:0000776">
    <property type="term" value="C:kinetochore"/>
    <property type="evidence" value="ECO:0007669"/>
    <property type="project" value="InterPro"/>
</dbReference>
<evidence type="ECO:0000256" key="1">
    <source>
        <dbReference type="ARBA" id="ARBA00004123"/>
    </source>
</evidence>
<comment type="similarity">
    <text evidence="2">Belongs to the CENP-C/MIF2 family.</text>
</comment>
<comment type="function">
    <text evidence="5">Component of the kinetochore, a multiprotein complex that assembles on centromeric DNA and attaches chromosomes to spindle microtubules, mediating chromosome segregation and sister chromatid segregation during meiosis and mitosis. Component of the inner kinetochore constitutive centromere-associated network (CCAN), which serves as a structural platform for outer kinetochore assembly.</text>
</comment>
<proteinExistence type="inferred from homology"/>
<feature type="domain" description="Mif2/CENP-C cupin" evidence="8">
    <location>
        <begin position="118"/>
        <end position="201"/>
    </location>
</feature>
<accession>A0AA38P5B8</accession>
<dbReference type="GO" id="GO:0005634">
    <property type="term" value="C:nucleus"/>
    <property type="evidence" value="ECO:0007669"/>
    <property type="project" value="UniProtKB-SubCell"/>
</dbReference>
<keyword evidence="4" id="KW-0539">Nucleus</keyword>
<reference evidence="9" key="1">
    <citation type="submission" date="2022-08" db="EMBL/GenBank/DDBJ databases">
        <authorList>
            <consortium name="DOE Joint Genome Institute"/>
            <person name="Min B."/>
            <person name="Riley R."/>
            <person name="Sierra-Patev S."/>
            <person name="Naranjo-Ortiz M."/>
            <person name="Looney B."/>
            <person name="Konkel Z."/>
            <person name="Slot J.C."/>
            <person name="Sakamoto Y."/>
            <person name="Steenwyk J.L."/>
            <person name="Rokas A."/>
            <person name="Carro J."/>
            <person name="Camarero S."/>
            <person name="Ferreira P."/>
            <person name="Molpeceres G."/>
            <person name="Ruiz-Duenas F.J."/>
            <person name="Serrano A."/>
            <person name="Henrissat B."/>
            <person name="Drula E."/>
            <person name="Hughes K.W."/>
            <person name="Mata J.L."/>
            <person name="Ishikawa N.K."/>
            <person name="Vargas-Isla R."/>
            <person name="Ushijima S."/>
            <person name="Smith C.A."/>
            <person name="Ahrendt S."/>
            <person name="Andreopoulos W."/>
            <person name="He G."/>
            <person name="Labutti K."/>
            <person name="Lipzen A."/>
            <person name="Ng V."/>
            <person name="Sandor L."/>
            <person name="Barry K."/>
            <person name="Martinez A.T."/>
            <person name="Xiao Y."/>
            <person name="Gibbons J.G."/>
            <person name="Terashima K."/>
            <person name="Hibbett D.S."/>
            <person name="Grigoriev I.V."/>
        </authorList>
    </citation>
    <scope>NUCLEOTIDE SEQUENCE</scope>
    <source>
        <strain evidence="9">TFB9207</strain>
    </source>
</reference>
<keyword evidence="3" id="KW-0238">DNA-binding</keyword>
<evidence type="ECO:0000313" key="10">
    <source>
        <dbReference type="Proteomes" id="UP001163846"/>
    </source>
</evidence>
<protein>
    <recommendedName>
        <fullName evidence="6">CENP-C homolog</fullName>
    </recommendedName>
</protein>
<dbReference type="GO" id="GO:0051455">
    <property type="term" value="P:spindle attachment to meiosis I kinetochore"/>
    <property type="evidence" value="ECO:0007669"/>
    <property type="project" value="TreeGrafter"/>
</dbReference>
<dbReference type="Gene3D" id="2.60.120.10">
    <property type="entry name" value="Jelly Rolls"/>
    <property type="match status" value="1"/>
</dbReference>
<dbReference type="InterPro" id="IPR028386">
    <property type="entry name" value="CENP-C/Mif2/cnp3"/>
</dbReference>
<dbReference type="PANTHER" id="PTHR16684:SF11">
    <property type="entry name" value="CENTROMERE PROTEIN C"/>
    <property type="match status" value="1"/>
</dbReference>
<feature type="compositionally biased region" description="Polar residues" evidence="7">
    <location>
        <begin position="19"/>
        <end position="29"/>
    </location>
</feature>
<dbReference type="FunFam" id="2.60.120.10:FF:000033">
    <property type="entry name" value="Centromere protein C 1"/>
    <property type="match status" value="1"/>
</dbReference>
<evidence type="ECO:0000259" key="8">
    <source>
        <dbReference type="Pfam" id="PF11699"/>
    </source>
</evidence>
<organism evidence="9 10">
    <name type="scientific">Lentinula raphanica</name>
    <dbReference type="NCBI Taxonomy" id="153919"/>
    <lineage>
        <taxon>Eukaryota</taxon>
        <taxon>Fungi</taxon>
        <taxon>Dikarya</taxon>
        <taxon>Basidiomycota</taxon>
        <taxon>Agaricomycotina</taxon>
        <taxon>Agaricomycetes</taxon>
        <taxon>Agaricomycetidae</taxon>
        <taxon>Agaricales</taxon>
        <taxon>Marasmiineae</taxon>
        <taxon>Omphalotaceae</taxon>
        <taxon>Lentinula</taxon>
    </lineage>
</organism>
<sequence>MSAAEIHPNDSHKPPILPTSRNAHSSSSLGDPIGDHSLGLSTSNGKPSPAPPPKTLKRTSKVSFSSTSFPERGWDDDTPTNGNVLDFRTELPVSRRLTHTEKHITQSLGVAYEGNWSFCKVFADGSSMASGYIHIKPGGRKSSKTVKDNTYIFHVVEGAVNVKIHDTAYIIAQGGSFMVPRGNIYFIENICERTAKLMFVQAREITAGEQDDPLRLVRGQSPPKLFPALPKSKLFVLLGWVIERLLKRFVKYRKVALAWYLRSAMKVGRYVQGPKAYIAFFVLGFLFRSLGPSRSLLPRVNVQVIRD</sequence>
<dbReference type="Pfam" id="PF11699">
    <property type="entry name" value="CENP-C_C"/>
    <property type="match status" value="1"/>
</dbReference>
<comment type="subcellular location">
    <subcellularLocation>
        <location evidence="1">Nucleus</location>
    </subcellularLocation>
</comment>
<dbReference type="GO" id="GO:0051315">
    <property type="term" value="P:attachment of mitotic spindle microtubules to kinetochore"/>
    <property type="evidence" value="ECO:0007669"/>
    <property type="project" value="TreeGrafter"/>
</dbReference>
<evidence type="ECO:0000256" key="3">
    <source>
        <dbReference type="ARBA" id="ARBA00023125"/>
    </source>
</evidence>
<comment type="caution">
    <text evidence="9">The sequence shown here is derived from an EMBL/GenBank/DDBJ whole genome shotgun (WGS) entry which is preliminary data.</text>
</comment>
<evidence type="ECO:0000256" key="2">
    <source>
        <dbReference type="ARBA" id="ARBA00010291"/>
    </source>
</evidence>
<keyword evidence="10" id="KW-1185">Reference proteome</keyword>
<evidence type="ECO:0000256" key="7">
    <source>
        <dbReference type="SAM" id="MobiDB-lite"/>
    </source>
</evidence>
<gene>
    <name evidence="9" type="ORF">F5878DRAFT_541508</name>
</gene>
<dbReference type="PANTHER" id="PTHR16684">
    <property type="entry name" value="CENTROMERE PROTEIN C"/>
    <property type="match status" value="1"/>
</dbReference>
<dbReference type="InterPro" id="IPR025974">
    <property type="entry name" value="Mif2/CENP-C_cupin"/>
</dbReference>
<evidence type="ECO:0000256" key="5">
    <source>
        <dbReference type="ARBA" id="ARBA00057947"/>
    </source>
</evidence>
<name>A0AA38P5B8_9AGAR</name>
<dbReference type="CDD" id="cd06993">
    <property type="entry name" value="cupin_CENP-C_C"/>
    <property type="match status" value="1"/>
</dbReference>
<evidence type="ECO:0000256" key="4">
    <source>
        <dbReference type="ARBA" id="ARBA00023242"/>
    </source>
</evidence>
<feature type="region of interest" description="Disordered" evidence="7">
    <location>
        <begin position="1"/>
        <end position="85"/>
    </location>
</feature>
<dbReference type="Proteomes" id="UP001163846">
    <property type="component" value="Unassembled WGS sequence"/>
</dbReference>